<dbReference type="InterPro" id="IPR049995">
    <property type="entry name" value="Capsid_mycobact-type"/>
</dbReference>
<dbReference type="KEGG" id="ckw:CKALI_11305"/>
<dbReference type="AlphaFoldDB" id="A0A6B8VVZ9"/>
<proteinExistence type="predicted"/>
<dbReference type="Proteomes" id="UP000427071">
    <property type="component" value="Chromosome"/>
</dbReference>
<keyword evidence="2" id="KW-1185">Reference proteome</keyword>
<evidence type="ECO:0000313" key="2">
    <source>
        <dbReference type="Proteomes" id="UP000427071"/>
    </source>
</evidence>
<dbReference type="Pfam" id="PF25209">
    <property type="entry name" value="Phage_capsid_4"/>
    <property type="match status" value="1"/>
</dbReference>
<name>A0A6B8VVZ9_9CORY</name>
<dbReference type="EMBL" id="CP046452">
    <property type="protein sequence ID" value="QGU03105.1"/>
    <property type="molecule type" value="Genomic_DNA"/>
</dbReference>
<sequence length="301" mass="32284">MLNSGFFPGEAPKVSDGGITVSLMLKQPKRIARYIADITALGLFTDRIFAHDSAEGGAILFDVVTKNSALADDHMGIIAPGGAYPIVDASDGEPKVKRTKKIGGKFGMTDEAQMRNDMATMQRRAQRVANTMVYDIDALGLETLTAALTEFDSDIVKVQSGGWATINKTAKSAQTAEKSIRADINKALAEGKKTLMGYNYDLLLLNTDDRFQFDTAFDDDGQAASFAASKGIEILDTPLLAPGEGLLIASGAVGTMGVESPIQSTTYRDEDHDTTWTKTRALMAHVVTDPLAMIRIQNIAA</sequence>
<reference evidence="2" key="1">
    <citation type="submission" date="2019-11" db="EMBL/GenBank/DDBJ databases">
        <title>Complete genome sequence of Corynebacterium kalinowskii 1959, a novel Corynebacterium species isolated from soil of a small paddock in Vilsendorf, Germany.</title>
        <authorList>
            <person name="Schaffert L."/>
            <person name="Ruwe M."/>
            <person name="Milse J."/>
            <person name="Hanuschka K."/>
            <person name="Ortseifen V."/>
            <person name="Droste J."/>
            <person name="Brandt D."/>
            <person name="Schlueter L."/>
            <person name="Kutter Y."/>
            <person name="Vinke S."/>
            <person name="Viehoefer P."/>
            <person name="Jacob L."/>
            <person name="Luebke N.-C."/>
            <person name="Schulte-Berndt E."/>
            <person name="Hain C."/>
            <person name="Linder M."/>
            <person name="Schmidt P."/>
            <person name="Wollenschlaeger L."/>
            <person name="Luttermann T."/>
            <person name="Thieme E."/>
            <person name="Hassa J."/>
            <person name="Haak M."/>
            <person name="Wittchen M."/>
            <person name="Mentz A."/>
            <person name="Persicke M."/>
            <person name="Busche T."/>
            <person name="Ruckert C."/>
        </authorList>
    </citation>
    <scope>NUCLEOTIDE SEQUENCE [LARGE SCALE GENOMIC DNA]</scope>
    <source>
        <strain evidence="2">1959</strain>
    </source>
</reference>
<gene>
    <name evidence="1" type="ORF">CKALI_11305</name>
</gene>
<accession>A0A6B8VVZ9</accession>
<evidence type="ECO:0000313" key="1">
    <source>
        <dbReference type="EMBL" id="QGU03105.1"/>
    </source>
</evidence>
<dbReference type="RefSeq" id="WP_156193428.1">
    <property type="nucleotide sequence ID" value="NZ_CP046452.1"/>
</dbReference>
<evidence type="ECO:0008006" key="3">
    <source>
        <dbReference type="Google" id="ProtNLM"/>
    </source>
</evidence>
<organism evidence="1 2">
    <name type="scientific">Corynebacterium kalinowskii</name>
    <dbReference type="NCBI Taxonomy" id="2675216"/>
    <lineage>
        <taxon>Bacteria</taxon>
        <taxon>Bacillati</taxon>
        <taxon>Actinomycetota</taxon>
        <taxon>Actinomycetes</taxon>
        <taxon>Mycobacteriales</taxon>
        <taxon>Corynebacteriaceae</taxon>
        <taxon>Corynebacterium</taxon>
    </lineage>
</organism>
<protein>
    <recommendedName>
        <fullName evidence="3">Major capsid protein</fullName>
    </recommendedName>
</protein>
<dbReference type="NCBIfam" id="NF042926">
    <property type="entry name" value="capsid_Caudo_1"/>
    <property type="match status" value="1"/>
</dbReference>